<dbReference type="AlphaFoldDB" id="A0A6M3KR43"/>
<reference evidence="2" key="1">
    <citation type="submission" date="2020-03" db="EMBL/GenBank/DDBJ databases">
        <title>The deep terrestrial virosphere.</title>
        <authorList>
            <person name="Holmfeldt K."/>
            <person name="Nilsson E."/>
            <person name="Simone D."/>
            <person name="Lopez-Fernandez M."/>
            <person name="Wu X."/>
            <person name="de Brujin I."/>
            <person name="Lundin D."/>
            <person name="Andersson A."/>
            <person name="Bertilsson S."/>
            <person name="Dopson M."/>
        </authorList>
    </citation>
    <scope>NUCLEOTIDE SEQUENCE</scope>
    <source>
        <strain evidence="2">MM415A00233</strain>
    </source>
</reference>
<gene>
    <name evidence="2" type="ORF">MM415A00233_0053</name>
</gene>
<name>A0A6M3KR43_9ZZZZ</name>
<organism evidence="2">
    <name type="scientific">viral metagenome</name>
    <dbReference type="NCBI Taxonomy" id="1070528"/>
    <lineage>
        <taxon>unclassified sequences</taxon>
        <taxon>metagenomes</taxon>
        <taxon>organismal metagenomes</taxon>
    </lineage>
</organism>
<evidence type="ECO:0000313" key="2">
    <source>
        <dbReference type="EMBL" id="QJA84051.1"/>
    </source>
</evidence>
<protein>
    <submittedName>
        <fullName evidence="2">Uncharacterized protein</fullName>
    </submittedName>
</protein>
<dbReference type="EMBL" id="MT142522">
    <property type="protein sequence ID" value="QJA84051.1"/>
    <property type="molecule type" value="Genomic_DNA"/>
</dbReference>
<evidence type="ECO:0000256" key="1">
    <source>
        <dbReference type="SAM" id="MobiDB-lite"/>
    </source>
</evidence>
<accession>A0A6M3KR43</accession>
<feature type="region of interest" description="Disordered" evidence="1">
    <location>
        <begin position="297"/>
        <end position="321"/>
    </location>
</feature>
<sequence>MNEEQTALVPNSGDPMHAYEANLDADIMRKIKSFSPWANDKNYPMTDAEFSLSIRRAVAMGVDPFNPHEIQIWKDKHGVHFQHAYTLMVEWVRGIHGQHTEPQFRELSNEEKEAAGIDKNDHAAECRFLMLSDIPSLKTLMDVGYSPVEARRMVEVTGTGTASASEWNSAYFAPNGRSKMWKVEKRALVDAYRKRFGSPGANDIRALRRERGQHVITAADWATALENNSKVVGPEHQMAVERTAMLEAQHREHQEQWNVMSHEEQQAKAAENDRLLNGDPEFEGFGDDDPVSVKSLQEWTTPKPEPPPPAVPQAQKTTSRPLAAVRVREVVRTRSGWSGTARPDGEPITEKQVGAVSMVMSEAVKPTNGVLSSNELDQRRHAVLSYLLDVDSTKSLTKKEASAIIDWLTDDEGLDLNEYARSEAATVYAAWQEANGQGVLPL</sequence>
<proteinExistence type="predicted"/>